<evidence type="ECO:0000313" key="3">
    <source>
        <dbReference type="Proteomes" id="UP000006859"/>
    </source>
</evidence>
<dbReference type="AlphaFoldDB" id="E0SFW5"/>
<dbReference type="HOGENOM" id="CLU_1977979_0_0_6"/>
<keyword evidence="1" id="KW-0812">Transmembrane</keyword>
<reference evidence="2 3" key="1">
    <citation type="journal article" date="2011" name="J. Bacteriol.">
        <title>Genome sequence of the plant-pathogenic bacterium Dickeya dadantii 3937.</title>
        <authorList>
            <person name="Glasner J.D."/>
            <person name="Yang C.H."/>
            <person name="Reverchon S."/>
            <person name="Hugouvieux-Cotte-Pattat N."/>
            <person name="Condemine G."/>
            <person name="Bohin J.P."/>
            <person name="Van Gijsegem F."/>
            <person name="Yang S."/>
            <person name="Franza T."/>
            <person name="Expert D."/>
            <person name="Plunkett G. III"/>
            <person name="San Francisco M.J."/>
            <person name="Charkowski A.O."/>
            <person name="Py B."/>
            <person name="Bell K."/>
            <person name="Rauscher L."/>
            <person name="Rodriguez-Palenzuela P."/>
            <person name="Toussaint A."/>
            <person name="Holeva M.C."/>
            <person name="He S.Y."/>
            <person name="Douet V."/>
            <person name="Boccara M."/>
            <person name="Blanco C."/>
            <person name="Toth I."/>
            <person name="Anderson B.D."/>
            <person name="Biehl B.S."/>
            <person name="Mau B."/>
            <person name="Flynn S.M."/>
            <person name="Barras F."/>
            <person name="Lindeberg M."/>
            <person name="Birch P.R."/>
            <person name="Tsuyumu S."/>
            <person name="Shi X."/>
            <person name="Hibbing M."/>
            <person name="Yap M.N."/>
            <person name="Carpentier M."/>
            <person name="Dassa E."/>
            <person name="Umehara M."/>
            <person name="Kim J.F."/>
            <person name="Rusch M."/>
            <person name="Soni P."/>
            <person name="Mayhew G.F."/>
            <person name="Fouts D.E."/>
            <person name="Gill S.R."/>
            <person name="Blattner F.R."/>
            <person name="Keen N.T."/>
            <person name="Perna N.T."/>
        </authorList>
    </citation>
    <scope>NUCLEOTIDE SEQUENCE [LARGE SCALE GENOMIC DNA]</scope>
    <source>
        <strain evidence="2 3">3937</strain>
    </source>
</reference>
<accession>E0SFW5</accession>
<keyword evidence="1" id="KW-1133">Transmembrane helix</keyword>
<proteinExistence type="predicted"/>
<evidence type="ECO:0000256" key="1">
    <source>
        <dbReference type="SAM" id="Phobius"/>
    </source>
</evidence>
<protein>
    <submittedName>
        <fullName evidence="2">Uncharacterized protein</fullName>
    </submittedName>
</protein>
<organism evidence="2 3">
    <name type="scientific">Dickeya dadantii (strain 3937)</name>
    <name type="common">Erwinia chrysanthemi (strain 3937)</name>
    <dbReference type="NCBI Taxonomy" id="198628"/>
    <lineage>
        <taxon>Bacteria</taxon>
        <taxon>Pseudomonadati</taxon>
        <taxon>Pseudomonadota</taxon>
        <taxon>Gammaproteobacteria</taxon>
        <taxon>Enterobacterales</taxon>
        <taxon>Pectobacteriaceae</taxon>
        <taxon>Dickeya</taxon>
    </lineage>
</organism>
<keyword evidence="3" id="KW-1185">Reference proteome</keyword>
<evidence type="ECO:0000313" key="2">
    <source>
        <dbReference type="EMBL" id="ADM97638.1"/>
    </source>
</evidence>
<dbReference type="EMBL" id="CP002038">
    <property type="protein sequence ID" value="ADM97638.1"/>
    <property type="molecule type" value="Genomic_DNA"/>
</dbReference>
<name>E0SFW5_DICD3</name>
<gene>
    <name evidence="2" type="ordered locus">Dda3937_04508</name>
</gene>
<feature type="transmembrane region" description="Helical" evidence="1">
    <location>
        <begin position="7"/>
        <end position="27"/>
    </location>
</feature>
<dbReference type="Proteomes" id="UP000006859">
    <property type="component" value="Chromosome"/>
</dbReference>
<dbReference type="KEGG" id="ddd:Dda3937_04508"/>
<keyword evidence="1" id="KW-0472">Membrane</keyword>
<sequence>MLKDASAIAHAAMLLIIMFIMLTPSLYPSYFKLQVCWLYYSAHRWASPLRGRCQQGSNRLAPICRSPQSLTYVSSWGLNERHPVSHRRPAVGWSNSFPTNLSLGCRVTRLIMSLVLKGQRNSNYFG</sequence>